<dbReference type="EMBL" id="NQWI01000069">
    <property type="protein sequence ID" value="PDW02396.1"/>
    <property type="molecule type" value="Genomic_DNA"/>
</dbReference>
<evidence type="ECO:0000313" key="2">
    <source>
        <dbReference type="Proteomes" id="UP000220527"/>
    </source>
</evidence>
<comment type="caution">
    <text evidence="1">The sequence shown here is derived from an EMBL/GenBank/DDBJ whole genome shotgun (WGS) entry which is preliminary data.</text>
</comment>
<feature type="non-terminal residue" evidence="1">
    <location>
        <position position="1"/>
    </location>
</feature>
<accession>A0A2A6RHM2</accession>
<name>A0A2A6RHM2_9CHLR</name>
<organism evidence="1 2">
    <name type="scientific">Candidatus Viridilinea mediisalina</name>
    <dbReference type="NCBI Taxonomy" id="2024553"/>
    <lineage>
        <taxon>Bacteria</taxon>
        <taxon>Bacillati</taxon>
        <taxon>Chloroflexota</taxon>
        <taxon>Chloroflexia</taxon>
        <taxon>Chloroflexales</taxon>
        <taxon>Chloroflexineae</taxon>
        <taxon>Oscillochloridaceae</taxon>
        <taxon>Candidatus Viridilinea</taxon>
    </lineage>
</organism>
<protein>
    <submittedName>
        <fullName evidence="1">Uncharacterized protein</fullName>
    </submittedName>
</protein>
<dbReference type="AlphaFoldDB" id="A0A2A6RHM2"/>
<dbReference type="Proteomes" id="UP000220527">
    <property type="component" value="Unassembled WGS sequence"/>
</dbReference>
<evidence type="ECO:0000313" key="1">
    <source>
        <dbReference type="EMBL" id="PDW02396.1"/>
    </source>
</evidence>
<proteinExistence type="predicted"/>
<sequence>GTLWEIATLGARASRPHAGGTPALPALAQGFFALTNSFCCFLAASPPKSNKKSLGRSPNDFDVALQRDEYEFTNLIC</sequence>
<keyword evidence="2" id="KW-1185">Reference proteome</keyword>
<reference evidence="2" key="1">
    <citation type="submission" date="2017-08" db="EMBL/GenBank/DDBJ databases">
        <authorList>
            <person name="Grouzdev D.S."/>
            <person name="Gaisin V.A."/>
            <person name="Rysina M.S."/>
            <person name="Gorlenko V.M."/>
        </authorList>
    </citation>
    <scope>NUCLEOTIDE SEQUENCE [LARGE SCALE GENOMIC DNA]</scope>
    <source>
        <strain evidence="2">Kir15-3F</strain>
    </source>
</reference>
<gene>
    <name evidence="1" type="ORF">CJ255_14060</name>
</gene>